<dbReference type="Proteomes" id="UP000243975">
    <property type="component" value="Unassembled WGS sequence"/>
</dbReference>
<dbReference type="EMBL" id="LEKV01000894">
    <property type="protein sequence ID" value="KVI11127.1"/>
    <property type="molecule type" value="Genomic_DNA"/>
</dbReference>
<dbReference type="Gramene" id="KVI11127">
    <property type="protein sequence ID" value="KVI11127"/>
    <property type="gene ID" value="Ccrd_010467"/>
</dbReference>
<keyword evidence="2" id="KW-1185">Reference proteome</keyword>
<name>A0A103YL67_CYNCS</name>
<gene>
    <name evidence="1" type="ORF">Ccrd_010467</name>
</gene>
<reference evidence="1 2" key="1">
    <citation type="journal article" date="2016" name="Sci. Rep.">
        <title>The genome sequence of the outbreeding globe artichoke constructed de novo incorporating a phase-aware low-pass sequencing strategy of F1 progeny.</title>
        <authorList>
            <person name="Scaglione D."/>
            <person name="Reyes-Chin-Wo S."/>
            <person name="Acquadro A."/>
            <person name="Froenicke L."/>
            <person name="Portis E."/>
            <person name="Beitel C."/>
            <person name="Tirone M."/>
            <person name="Mauro R."/>
            <person name="Lo Monaco A."/>
            <person name="Mauromicale G."/>
            <person name="Faccioli P."/>
            <person name="Cattivelli L."/>
            <person name="Rieseberg L."/>
            <person name="Michelmore R."/>
            <person name="Lanteri S."/>
        </authorList>
    </citation>
    <scope>NUCLEOTIDE SEQUENCE [LARGE SCALE GENOMIC DNA]</scope>
    <source>
        <strain evidence="1">2C</strain>
    </source>
</reference>
<evidence type="ECO:0000313" key="1">
    <source>
        <dbReference type="EMBL" id="KVI11127.1"/>
    </source>
</evidence>
<dbReference type="AlphaFoldDB" id="A0A103YL67"/>
<proteinExistence type="predicted"/>
<accession>A0A103YL67</accession>
<organism evidence="1 2">
    <name type="scientific">Cynara cardunculus var. scolymus</name>
    <name type="common">Globe artichoke</name>
    <name type="synonym">Cynara scolymus</name>
    <dbReference type="NCBI Taxonomy" id="59895"/>
    <lineage>
        <taxon>Eukaryota</taxon>
        <taxon>Viridiplantae</taxon>
        <taxon>Streptophyta</taxon>
        <taxon>Embryophyta</taxon>
        <taxon>Tracheophyta</taxon>
        <taxon>Spermatophyta</taxon>
        <taxon>Magnoliopsida</taxon>
        <taxon>eudicotyledons</taxon>
        <taxon>Gunneridae</taxon>
        <taxon>Pentapetalae</taxon>
        <taxon>asterids</taxon>
        <taxon>campanulids</taxon>
        <taxon>Asterales</taxon>
        <taxon>Asteraceae</taxon>
        <taxon>Carduoideae</taxon>
        <taxon>Cardueae</taxon>
        <taxon>Carduinae</taxon>
        <taxon>Cynara</taxon>
    </lineage>
</organism>
<sequence>MDGGCKDMTSTSTSSHDILLVFMGTKDWNLQASSTQKQAGVPPVALIIFLLGSLLAQRFRSLPDQSLSLPMECSSLLPERESQSFQQLLVLFRHPSFRPLQSLSSPYVYRPSSPQDSWFRNREPSLQSLGFLILLLQPSSLVQFPFLQ</sequence>
<feature type="non-terminal residue" evidence="1">
    <location>
        <position position="1"/>
    </location>
</feature>
<evidence type="ECO:0000313" key="2">
    <source>
        <dbReference type="Proteomes" id="UP000243975"/>
    </source>
</evidence>
<protein>
    <submittedName>
        <fullName evidence="1">Uncharacterized protein</fullName>
    </submittedName>
</protein>
<comment type="caution">
    <text evidence="1">The sequence shown here is derived from an EMBL/GenBank/DDBJ whole genome shotgun (WGS) entry which is preliminary data.</text>
</comment>